<keyword evidence="2" id="KW-1185">Reference proteome</keyword>
<evidence type="ECO:0000313" key="1">
    <source>
        <dbReference type="EMBL" id="CAH0015607.1"/>
    </source>
</evidence>
<name>A0A9N9YE09_9HYPO</name>
<sequence>MVRGIEVDFQAMAAANPFWADGPGPTVLLEIKANGIRHRWQQLAVGATLYALSEGLSIAGRVTAFETWLRILGHAKPVAY</sequence>
<proteinExistence type="predicted"/>
<comment type="caution">
    <text evidence="1">The sequence shown here is derived from an EMBL/GenBank/DDBJ whole genome shotgun (WGS) entry which is preliminary data.</text>
</comment>
<evidence type="ECO:0000313" key="2">
    <source>
        <dbReference type="Proteomes" id="UP000696573"/>
    </source>
</evidence>
<dbReference type="AlphaFoldDB" id="A0A9N9YE09"/>
<accession>A0A9N9YE09</accession>
<organism evidence="1 2">
    <name type="scientific">Clonostachys rhizophaga</name>
    <dbReference type="NCBI Taxonomy" id="160324"/>
    <lineage>
        <taxon>Eukaryota</taxon>
        <taxon>Fungi</taxon>
        <taxon>Dikarya</taxon>
        <taxon>Ascomycota</taxon>
        <taxon>Pezizomycotina</taxon>
        <taxon>Sordariomycetes</taxon>
        <taxon>Hypocreomycetidae</taxon>
        <taxon>Hypocreales</taxon>
        <taxon>Bionectriaceae</taxon>
        <taxon>Clonostachys</taxon>
    </lineage>
</organism>
<reference evidence="1" key="1">
    <citation type="submission" date="2021-10" db="EMBL/GenBank/DDBJ databases">
        <authorList>
            <person name="Piombo E."/>
        </authorList>
    </citation>
    <scope>NUCLEOTIDE SEQUENCE</scope>
</reference>
<protein>
    <submittedName>
        <fullName evidence="1">Uncharacterized protein</fullName>
    </submittedName>
</protein>
<dbReference type="Proteomes" id="UP000696573">
    <property type="component" value="Unassembled WGS sequence"/>
</dbReference>
<dbReference type="EMBL" id="CABFNQ020000444">
    <property type="protein sequence ID" value="CAH0015607.1"/>
    <property type="molecule type" value="Genomic_DNA"/>
</dbReference>
<gene>
    <name evidence="1" type="ORF">CRHIZ90672A_00001454</name>
</gene>